<dbReference type="InterPro" id="IPR033764">
    <property type="entry name" value="Sdr_B"/>
</dbReference>
<dbReference type="RefSeq" id="WP_310296939.1">
    <property type="nucleotide sequence ID" value="NZ_BAAAPS010000006.1"/>
</dbReference>
<dbReference type="Gene3D" id="2.60.40.2700">
    <property type="match status" value="2"/>
</dbReference>
<evidence type="ECO:0000256" key="4">
    <source>
        <dbReference type="ARBA" id="ARBA00022525"/>
    </source>
</evidence>
<gene>
    <name evidence="9" type="ORF">J2S63_000015</name>
</gene>
<dbReference type="Pfam" id="PF17210">
    <property type="entry name" value="SdrD_B"/>
    <property type="match status" value="1"/>
</dbReference>
<dbReference type="PANTHER" id="PTHR23303:SF14">
    <property type="entry name" value="BOS COMPLEX SUBUNIT NOMO1-RELATED"/>
    <property type="match status" value="1"/>
</dbReference>
<feature type="domain" description="SD-repeat containing protein B" evidence="8">
    <location>
        <begin position="43"/>
        <end position="104"/>
    </location>
</feature>
<sequence length="1604" mass="165454">MQIRQRLVLLVSVLLAALLVPLAGPANAAAYDPGTLGGYVYDTSDYTGLSGVTVQLYNSSQTPVTTHMTASDGSYEFAGLADGTYYVGVPNPAGHVASWAYSSTTLAGADALAVDSFSGAYAEIYLDPTPTGIKGRITAPNDAPVDGASVTVYQQSGSSWYDYDYATTDSNGDYSVDLPSGTYRVGASASGYTETFYTNAETVGAGTDVSVTQGNQTTADVKLLAGASVSGTVTSGSALQGVTVEAWKYFPDSDYWDQVGTPATTNASGVYTLTGLSSGTYAVKFSKTGYVPEFWNDQRTLDTATTFTLTTGQAKTGVSAALVQSHKLSGTVTGSGGAGAVQNVSVTLYDAATGTSVDYASTDATGKYFFDVAPGTYKVDFYASGYLEEYWQDKDTLETATTVTVGSTDVTTISPTLNKPGKIHGTVSGPSGTVTGATVSLYRKGSAYPDDTTTSGAGGAYTFSNIDPGTYTVGFAGSGLAPEFHNNVYDLYDATFVTVAKDSDTAINATLAGALPVKGKVTSLAGAAIPGVQVSVERKMHRTDGTAYFSELTSTTTAADGTYTAGVSPGEYRVEFTKPGYRDEYFGETPVATRATRFTLVAGGSKTGVNDVLDRWGVATGTVTGTGGTPISGADVSAWVFQDYSNSWSFWASADTDAAGKYTFTNIRSDKVRLRFSAPGYTTEYYADAANLEAGKEVATPLNGTGTANAALVAPPRKLSGKVTTGGSTALDGADVTVERRVVLPDRTRWDYVDSATTDAGGLWNLSVAPGTYRVVYSAAGKVPEWWNGARSADNATPVTVTTADVPNLNENLDGAGAISGKVTDGLGNVGDAEVTLYRPRGPLHPNEWVETDYTGTDTDGTYSFPDLGGGPYRLGFDASGHKSEFYNNAATVGAAATVTVTDGATSTVNDVLAPFPKVSGTVRRPDNSPASSAFVSIYRRTTAGGTTSFDEVENLMADASGAWSYRVPAGSYVVCAFTYGLPFECRNDKAVPEAGIVTAVSTADVTGLDVTLNNPGKIHGTLSEDGTGKKLSEGYIEPYVSTPAGWVRLSRSAYTSDTGTYTLDLMLPGTYRLGFRAAGHADEFYLDKTTVATATDVPVTAGGDATANGSLAKRGTVSGRVLGTNGKPAEDASVYAVRKATDGTYSSYAGYGYTDADGKYLFDLPPGTYKLQYATSDNRVSEYYNNAATAAAAQTVTVGTAAVTLSDVLLGDGASISGTVGFPTAPEGWASTVVVRNASTGDLVGIDSVTTTSPVYRIDSLAAGSYRVEFARGVYGTNTELAEGQFWQAKSESAGVGSATPITLTATQQKTAVNATLVRGGTVTGSLRSSTVPGHALAGCVVTAYTSTGKFAERTGYSKEDGTFRVTGLTTGGYLLRVAGGECGAGSRYYDGDGTLGVTPGDAAAKAMTRGANVALGTVSVPAAPALQNTAAPTVTGTAKVGSTLTAKPGTWSQSGTTFAYQWLRGTTAITGATASTYKPTATDVGKQLRVRVTASKAGFSSSSAQSALTAAVAKGTLTCGTPTVSGTVKVGKTLTGAPSSCTPAATAAYAWLRDGVVITGKTAKTYTLVSADKGHQIQFRVKWTKAGYNTATRLSAKTVKVS</sequence>
<feature type="chain" id="PRO_5046235625" description="alpha-amylase" evidence="7">
    <location>
        <begin position="29"/>
        <end position="1604"/>
    </location>
</feature>
<keyword evidence="4" id="KW-0964">Secreted</keyword>
<keyword evidence="5 7" id="KW-0732">Signal</keyword>
<dbReference type="Gene3D" id="2.60.40.1120">
    <property type="entry name" value="Carboxypeptidase-like, regulatory domain"/>
    <property type="match status" value="9"/>
</dbReference>
<evidence type="ECO:0000313" key="10">
    <source>
        <dbReference type="Proteomes" id="UP001183648"/>
    </source>
</evidence>
<dbReference type="SUPFAM" id="SSF49464">
    <property type="entry name" value="Carboxypeptidase regulatory domain-like"/>
    <property type="match status" value="1"/>
</dbReference>
<evidence type="ECO:0000256" key="3">
    <source>
        <dbReference type="ARBA" id="ARBA00012595"/>
    </source>
</evidence>
<evidence type="ECO:0000256" key="7">
    <source>
        <dbReference type="SAM" id="SignalP"/>
    </source>
</evidence>
<organism evidence="9 10">
    <name type="scientific">Nocardioides marmoribigeumensis</name>
    <dbReference type="NCBI Taxonomy" id="433649"/>
    <lineage>
        <taxon>Bacteria</taxon>
        <taxon>Bacillati</taxon>
        <taxon>Actinomycetota</taxon>
        <taxon>Actinomycetes</taxon>
        <taxon>Propionibacteriales</taxon>
        <taxon>Nocardioidaceae</taxon>
        <taxon>Nocardioides</taxon>
    </lineage>
</organism>
<accession>A0ABU2BPA7</accession>
<reference evidence="9 10" key="1">
    <citation type="submission" date="2023-07" db="EMBL/GenBank/DDBJ databases">
        <title>Sequencing the genomes of 1000 actinobacteria strains.</title>
        <authorList>
            <person name="Klenk H.-P."/>
        </authorList>
    </citation>
    <scope>NUCLEOTIDE SEQUENCE [LARGE SCALE GENOMIC DNA]</scope>
    <source>
        <strain evidence="9 10">DSM 19426</strain>
    </source>
</reference>
<evidence type="ECO:0000256" key="5">
    <source>
        <dbReference type="ARBA" id="ARBA00022729"/>
    </source>
</evidence>
<evidence type="ECO:0000256" key="2">
    <source>
        <dbReference type="ARBA" id="ARBA00004613"/>
    </source>
</evidence>
<dbReference type="PANTHER" id="PTHR23303">
    <property type="entry name" value="CARBOXYPEPTIDASE REGULATORY REGION-CONTAINING"/>
    <property type="match status" value="1"/>
</dbReference>
<comment type="subcellular location">
    <subcellularLocation>
        <location evidence="2">Secreted</location>
    </subcellularLocation>
</comment>
<dbReference type="InterPro" id="IPR013783">
    <property type="entry name" value="Ig-like_fold"/>
</dbReference>
<dbReference type="SUPFAM" id="SSF49452">
    <property type="entry name" value="Starch-binding domain-like"/>
    <property type="match status" value="7"/>
</dbReference>
<dbReference type="InterPro" id="IPR008969">
    <property type="entry name" value="CarboxyPept-like_regulatory"/>
</dbReference>
<name>A0ABU2BPA7_9ACTN</name>
<comment type="caution">
    <text evidence="9">The sequence shown here is derived from an EMBL/GenBank/DDBJ whole genome shotgun (WGS) entry which is preliminary data.</text>
</comment>
<comment type="catalytic activity">
    <reaction evidence="1">
        <text>Endohydrolysis of (1-&gt;4)-alpha-D-glucosidic linkages in polysaccharides containing three or more (1-&gt;4)-alpha-linked D-glucose units.</text>
        <dbReference type="EC" id="3.2.1.1"/>
    </reaction>
</comment>
<dbReference type="EC" id="3.2.1.1" evidence="3"/>
<dbReference type="SUPFAM" id="SSF49478">
    <property type="entry name" value="Cna protein B-type domain"/>
    <property type="match status" value="1"/>
</dbReference>
<dbReference type="EMBL" id="JAVDYG010000001">
    <property type="protein sequence ID" value="MDR7360462.1"/>
    <property type="molecule type" value="Genomic_DNA"/>
</dbReference>
<dbReference type="InterPro" id="IPR051417">
    <property type="entry name" value="SDr/BOS_complex"/>
</dbReference>
<protein>
    <recommendedName>
        <fullName evidence="3">alpha-amylase</fullName>
        <ecNumber evidence="3">3.2.1.1</ecNumber>
    </recommendedName>
    <alternativeName>
        <fullName evidence="6">1,4-alpha-D-glucan glucanohydrolase</fullName>
    </alternativeName>
</protein>
<dbReference type="InterPro" id="IPR013784">
    <property type="entry name" value="Carb-bd-like_fold"/>
</dbReference>
<dbReference type="Proteomes" id="UP001183648">
    <property type="component" value="Unassembled WGS sequence"/>
</dbReference>
<proteinExistence type="predicted"/>
<keyword evidence="10" id="KW-1185">Reference proteome</keyword>
<feature type="signal peptide" evidence="7">
    <location>
        <begin position="1"/>
        <end position="28"/>
    </location>
</feature>
<evidence type="ECO:0000256" key="6">
    <source>
        <dbReference type="ARBA" id="ARBA00030238"/>
    </source>
</evidence>
<dbReference type="SUPFAM" id="SSF117074">
    <property type="entry name" value="Hypothetical protein PA1324"/>
    <property type="match status" value="1"/>
</dbReference>
<evidence type="ECO:0000259" key="8">
    <source>
        <dbReference type="Pfam" id="PF17210"/>
    </source>
</evidence>
<evidence type="ECO:0000256" key="1">
    <source>
        <dbReference type="ARBA" id="ARBA00000548"/>
    </source>
</evidence>
<dbReference type="Pfam" id="PF13620">
    <property type="entry name" value="CarboxypepD_reg"/>
    <property type="match status" value="5"/>
</dbReference>
<dbReference type="Gene3D" id="2.60.40.10">
    <property type="entry name" value="Immunoglobulins"/>
    <property type="match status" value="1"/>
</dbReference>
<evidence type="ECO:0000313" key="9">
    <source>
        <dbReference type="EMBL" id="MDR7360462.1"/>
    </source>
</evidence>